<dbReference type="OrthoDB" id="6428749at2759"/>
<dbReference type="SUPFAM" id="SSF75304">
    <property type="entry name" value="Amidase signature (AS) enzymes"/>
    <property type="match status" value="1"/>
</dbReference>
<evidence type="ECO:0000256" key="4">
    <source>
        <dbReference type="ARBA" id="ARBA00022801"/>
    </source>
</evidence>
<feature type="binding site" evidence="6">
    <location>
        <position position="183"/>
    </location>
    <ligand>
        <name>substrate</name>
    </ligand>
</feature>
<evidence type="ECO:0000256" key="5">
    <source>
        <dbReference type="PIRSR" id="PIRSR001221-1"/>
    </source>
</evidence>
<dbReference type="InterPro" id="IPR036928">
    <property type="entry name" value="AS_sf"/>
</dbReference>
<name>A0A9W8Z1R9_9PEZI</name>
<evidence type="ECO:0000256" key="1">
    <source>
        <dbReference type="ARBA" id="ARBA00001311"/>
    </source>
</evidence>
<evidence type="ECO:0000256" key="6">
    <source>
        <dbReference type="PIRSR" id="PIRSR001221-2"/>
    </source>
</evidence>
<dbReference type="EC" id="3.5.1.4" evidence="3"/>
<dbReference type="Proteomes" id="UP001140453">
    <property type="component" value="Unassembled WGS sequence"/>
</dbReference>
<feature type="active site" description="Acyl-ester intermediate" evidence="5">
    <location>
        <position position="233"/>
    </location>
</feature>
<proteinExistence type="inferred from homology"/>
<reference evidence="8" key="1">
    <citation type="submission" date="2022-10" db="EMBL/GenBank/DDBJ databases">
        <title>Tapping the CABI collections for fungal endophytes: first genome assemblies for Collariella, Neodidymelliopsis, Ascochyta clinopodiicola, Didymella pomorum, Didymosphaeria variabile, Neocosmospora piperis and Neocucurbitaria cava.</title>
        <authorList>
            <person name="Hill R."/>
        </authorList>
    </citation>
    <scope>NUCLEOTIDE SEQUENCE</scope>
    <source>
        <strain evidence="8">IMI 355082</strain>
    </source>
</reference>
<dbReference type="PANTHER" id="PTHR46072:SF4">
    <property type="entry name" value="AMIDASE C550.07-RELATED"/>
    <property type="match status" value="1"/>
</dbReference>
<comment type="similarity">
    <text evidence="2">Belongs to the amidase family.</text>
</comment>
<keyword evidence="4" id="KW-0378">Hydrolase</keyword>
<dbReference type="PIRSF" id="PIRSF001221">
    <property type="entry name" value="Amidase_fungi"/>
    <property type="match status" value="1"/>
</dbReference>
<comment type="caution">
    <text evidence="8">The sequence shown here is derived from an EMBL/GenBank/DDBJ whole genome shotgun (WGS) entry which is preliminary data.</text>
</comment>
<dbReference type="EMBL" id="JAPEVB010000002">
    <property type="protein sequence ID" value="KAJ4394730.1"/>
    <property type="molecule type" value="Genomic_DNA"/>
</dbReference>
<evidence type="ECO:0000259" key="7">
    <source>
        <dbReference type="Pfam" id="PF01425"/>
    </source>
</evidence>
<accession>A0A9W8Z1R9</accession>
<evidence type="ECO:0000256" key="3">
    <source>
        <dbReference type="ARBA" id="ARBA00012922"/>
    </source>
</evidence>
<dbReference type="InterPro" id="IPR020556">
    <property type="entry name" value="Amidase_CS"/>
</dbReference>
<dbReference type="AlphaFoldDB" id="A0A9W8Z1R9"/>
<feature type="domain" description="Amidase" evidence="7">
    <location>
        <begin position="79"/>
        <end position="526"/>
    </location>
</feature>
<evidence type="ECO:0000313" key="9">
    <source>
        <dbReference type="Proteomes" id="UP001140453"/>
    </source>
</evidence>
<dbReference type="GO" id="GO:0004040">
    <property type="term" value="F:amidase activity"/>
    <property type="evidence" value="ECO:0007669"/>
    <property type="project" value="UniProtKB-EC"/>
</dbReference>
<comment type="catalytic activity">
    <reaction evidence="1">
        <text>a monocarboxylic acid amide + H2O = a monocarboxylate + NH4(+)</text>
        <dbReference type="Rhea" id="RHEA:12020"/>
        <dbReference type="ChEBI" id="CHEBI:15377"/>
        <dbReference type="ChEBI" id="CHEBI:28938"/>
        <dbReference type="ChEBI" id="CHEBI:35757"/>
        <dbReference type="ChEBI" id="CHEBI:83628"/>
        <dbReference type="EC" id="3.5.1.4"/>
    </reaction>
</comment>
<dbReference type="Pfam" id="PF01425">
    <property type="entry name" value="Amidase"/>
    <property type="match status" value="1"/>
</dbReference>
<protein>
    <recommendedName>
        <fullName evidence="3">amidase</fullName>
        <ecNumber evidence="3">3.5.1.4</ecNumber>
    </recommendedName>
</protein>
<gene>
    <name evidence="8" type="ORF">N0V93_003949</name>
</gene>
<dbReference type="PANTHER" id="PTHR46072">
    <property type="entry name" value="AMIDASE-RELATED-RELATED"/>
    <property type="match status" value="1"/>
</dbReference>
<evidence type="ECO:0000256" key="2">
    <source>
        <dbReference type="ARBA" id="ARBA00009199"/>
    </source>
</evidence>
<sequence length="539" mass="59173">MAKADWEIKAEKCQKITQDSMNPEWLLTEDKLPPKDQLDITSFIETCKLLTPEELEITNLTAVELVSRMGAGKLTAIKTVTAFLKRAHVGHQLLNFAVEFMVEDALKRAAALDSHFESTGQLLGPLHGVPISVKEHVGLKGRTCNASYVAWTDNIPEEDALLLRLLANAGAVFHVRTNTPQSLMHLDCSNNLNGTTVNPYNRKLTPGGSSGGEGASLGFRCAALGIGTDIGGSIRAPAAFCGAYGLRPTALRNPYKGVFLPGDGQESIRCVIGPLANSVADLNLFQKSVIDQQPWEEETSLVPLPWKAIPPYKPGDFTVGVIWDDGVVHPHPPITRGLKHAVSKLQAAGVKVVDFSPYDHAKGWEIVKALYFPDAAKCQKDLLAQGGEPTMPLTQWAFDYSDPEPISIHRNWELNVEREAYRAEYHRLMKERGVDFILCPTYVGVAAELGTAQYWSYTAIWNILDQPAVIFPTGLKADPNIDATEADYTPRSAVDEREYKKYKPDTFVGAPIAVQLVGKHFRDEETVAAADFISKIVQS</sequence>
<feature type="active site" description="Charge relay system" evidence="5">
    <location>
        <position position="134"/>
    </location>
</feature>
<organism evidence="8 9">
    <name type="scientific">Gnomoniopsis smithogilvyi</name>
    <dbReference type="NCBI Taxonomy" id="1191159"/>
    <lineage>
        <taxon>Eukaryota</taxon>
        <taxon>Fungi</taxon>
        <taxon>Dikarya</taxon>
        <taxon>Ascomycota</taxon>
        <taxon>Pezizomycotina</taxon>
        <taxon>Sordariomycetes</taxon>
        <taxon>Sordariomycetidae</taxon>
        <taxon>Diaporthales</taxon>
        <taxon>Gnomoniaceae</taxon>
        <taxon>Gnomoniopsis</taxon>
    </lineage>
</organism>
<keyword evidence="9" id="KW-1185">Reference proteome</keyword>
<feature type="binding site" evidence="6">
    <location>
        <position position="209"/>
    </location>
    <ligand>
        <name>substrate</name>
    </ligand>
</feature>
<dbReference type="PROSITE" id="PS00571">
    <property type="entry name" value="AMIDASES"/>
    <property type="match status" value="1"/>
</dbReference>
<dbReference type="Gene3D" id="3.90.1300.10">
    <property type="entry name" value="Amidase signature (AS) domain"/>
    <property type="match status" value="1"/>
</dbReference>
<feature type="active site" description="Charge relay system" evidence="5">
    <location>
        <position position="209"/>
    </location>
</feature>
<evidence type="ECO:0000313" key="8">
    <source>
        <dbReference type="EMBL" id="KAJ4394730.1"/>
    </source>
</evidence>
<feature type="binding site" evidence="6">
    <location>
        <begin position="230"/>
        <end position="233"/>
    </location>
    <ligand>
        <name>substrate</name>
    </ligand>
</feature>
<dbReference type="InterPro" id="IPR023631">
    <property type="entry name" value="Amidase_dom"/>
</dbReference>